<dbReference type="Proteomes" id="UP000321197">
    <property type="component" value="Unassembled WGS sequence"/>
</dbReference>
<dbReference type="EMBL" id="BJXL01000042">
    <property type="protein sequence ID" value="GEM83386.1"/>
    <property type="molecule type" value="Genomic_DNA"/>
</dbReference>
<dbReference type="NCBIfam" id="TIGR02589">
    <property type="entry name" value="cas_Csd2"/>
    <property type="match status" value="1"/>
</dbReference>
<dbReference type="NCBIfam" id="TIGR01595">
    <property type="entry name" value="cas_CT1132"/>
    <property type="match status" value="1"/>
</dbReference>
<evidence type="ECO:0000313" key="1">
    <source>
        <dbReference type="EMBL" id="GEM83386.1"/>
    </source>
</evidence>
<organism evidence="1 2">
    <name type="scientific">Meiothermus hypogaeus NBRC 106114</name>
    <dbReference type="NCBI Taxonomy" id="1227553"/>
    <lineage>
        <taxon>Bacteria</taxon>
        <taxon>Thermotogati</taxon>
        <taxon>Deinococcota</taxon>
        <taxon>Deinococci</taxon>
        <taxon>Thermales</taxon>
        <taxon>Thermaceae</taxon>
        <taxon>Meiothermus</taxon>
    </lineage>
</organism>
<dbReference type="GO" id="GO:0043571">
    <property type="term" value="P:maintenance of CRISPR repeat elements"/>
    <property type="evidence" value="ECO:0007669"/>
    <property type="project" value="InterPro"/>
</dbReference>
<reference evidence="1 2" key="1">
    <citation type="submission" date="2019-07" db="EMBL/GenBank/DDBJ databases">
        <title>Whole genome shotgun sequence of Meiothermus hypogaeus NBRC 106114.</title>
        <authorList>
            <person name="Hosoyama A."/>
            <person name="Uohara A."/>
            <person name="Ohji S."/>
            <person name="Ichikawa N."/>
        </authorList>
    </citation>
    <scope>NUCLEOTIDE SEQUENCE [LARGE SCALE GENOMIC DNA]</scope>
    <source>
        <strain evidence="1 2">NBRC 106114</strain>
    </source>
</reference>
<dbReference type="InterPro" id="IPR006482">
    <property type="entry name" value="Cas7_Csh2/Csh2"/>
</dbReference>
<dbReference type="RefSeq" id="WP_119339582.1">
    <property type="nucleotide sequence ID" value="NZ_BJXL01000042.1"/>
</dbReference>
<dbReference type="OrthoDB" id="9776792at2"/>
<dbReference type="AlphaFoldDB" id="A0A511R325"/>
<name>A0A511R325_9DEIN</name>
<evidence type="ECO:0000313" key="2">
    <source>
        <dbReference type="Proteomes" id="UP000321197"/>
    </source>
</evidence>
<dbReference type="InterPro" id="IPR013418">
    <property type="entry name" value="CRISPR-assoc_prot_Cas7/Csd2"/>
</dbReference>
<sequence length="328" mass="36707">MSQPIQNRYEFLLFFDVQDGNPNGDPDSGNAPRIDPEDGHGLVSDVALKRRIRNYAQAAGASIFVQHGTNLNRSIFEAHEKTEGGFTATKTKDKVEAARRWMCQHFFDVRTFGAVMSTGANAGQVRGPVQITFARSLDPIFPAEFSITRGAVAEDVKNAKTLEDYLRWEKEQPEDKLRTMGRKSQVAYGLYLAKGFISAHLAQGTGFSQADLKLLVEALLNMYDHDRSASKGMMATRRLFLFQHAGTDPLNAEQNKRQAMLGCAPAHRLLDLGQVVSVRLLDESKPPRRFADYEVTADPSRLPRGVRMLELDAWDEARFDRWMGGQDA</sequence>
<accession>A0A511R325</accession>
<proteinExistence type="predicted"/>
<dbReference type="Pfam" id="PF05107">
    <property type="entry name" value="Cas_Cas7"/>
    <property type="match status" value="1"/>
</dbReference>
<gene>
    <name evidence="1" type="ORF">MHY01S_15520</name>
</gene>
<comment type="caution">
    <text evidence="1">The sequence shown here is derived from an EMBL/GenBank/DDBJ whole genome shotgun (WGS) entry which is preliminary data.</text>
</comment>
<protein>
    <submittedName>
        <fullName evidence="1">Type I-C CRISPR-associated protein Cas7/Csd2</fullName>
    </submittedName>
</protein>